<dbReference type="AlphaFoldDB" id="A0A9P4P8Y0"/>
<sequence length="428" mass="49403">MVSFTTLPDVPAKHADFISYAESHPDTPLLELLEPYKQYDAKLREVFAQEPSHPVLAEEHLNVVPIFNGHTSSLKIRARDLASESQEKKERYVMPLDENERRPNDSPAIVQDLKDFQQNFALFCESSLVDLDWSNVVAAGSSVVTCLLPVPEQHRKSKRALRQYYHETIAPASDVDLFIYGLSEEEAVKKIIEIEKRIKDSILTETTTIRTKNAITIASQYPTRHIQIVLRIYKSVSEILTGFDVDCSCAAYDGKQVWAAPRALTAYMTQANTVDLTRRSPSYESRLSKYSHRGFEVYWPLLERSRVDPTIFERNFGRTVGLARLLVLERLPTKTEREAYMDERRRERGRPPVNRHRNFSMRDNIKDRHEDEIAEWVEQVFALRTLRLALFLNNSRTMLVTTIPSPFPMVRRIMPRKSRSSCTPKTCS</sequence>
<dbReference type="Proteomes" id="UP000799764">
    <property type="component" value="Unassembled WGS sequence"/>
</dbReference>
<gene>
    <name evidence="1" type="ORF">P171DRAFT_155274</name>
</gene>
<dbReference type="Pfam" id="PF26128">
    <property type="entry name" value="Gad2"/>
    <property type="match status" value="1"/>
</dbReference>
<organism evidence="1 2">
    <name type="scientific">Karstenula rhodostoma CBS 690.94</name>
    <dbReference type="NCBI Taxonomy" id="1392251"/>
    <lineage>
        <taxon>Eukaryota</taxon>
        <taxon>Fungi</taxon>
        <taxon>Dikarya</taxon>
        <taxon>Ascomycota</taxon>
        <taxon>Pezizomycotina</taxon>
        <taxon>Dothideomycetes</taxon>
        <taxon>Pleosporomycetidae</taxon>
        <taxon>Pleosporales</taxon>
        <taxon>Massarineae</taxon>
        <taxon>Didymosphaeriaceae</taxon>
        <taxon>Karstenula</taxon>
    </lineage>
</organism>
<name>A0A9P4P8Y0_9PLEO</name>
<comment type="caution">
    <text evidence="1">The sequence shown here is derived from an EMBL/GenBank/DDBJ whole genome shotgun (WGS) entry which is preliminary data.</text>
</comment>
<evidence type="ECO:0000313" key="2">
    <source>
        <dbReference type="Proteomes" id="UP000799764"/>
    </source>
</evidence>
<dbReference type="InterPro" id="IPR053354">
    <property type="entry name" value="MGDG_epimerase"/>
</dbReference>
<reference evidence="1" key="1">
    <citation type="journal article" date="2020" name="Stud. Mycol.">
        <title>101 Dothideomycetes genomes: a test case for predicting lifestyles and emergence of pathogens.</title>
        <authorList>
            <person name="Haridas S."/>
            <person name="Albert R."/>
            <person name="Binder M."/>
            <person name="Bloem J."/>
            <person name="Labutti K."/>
            <person name="Salamov A."/>
            <person name="Andreopoulos B."/>
            <person name="Baker S."/>
            <person name="Barry K."/>
            <person name="Bills G."/>
            <person name="Bluhm B."/>
            <person name="Cannon C."/>
            <person name="Castanera R."/>
            <person name="Culley D."/>
            <person name="Daum C."/>
            <person name="Ezra D."/>
            <person name="Gonzalez J."/>
            <person name="Henrissat B."/>
            <person name="Kuo A."/>
            <person name="Liang C."/>
            <person name="Lipzen A."/>
            <person name="Lutzoni F."/>
            <person name="Magnuson J."/>
            <person name="Mondo S."/>
            <person name="Nolan M."/>
            <person name="Ohm R."/>
            <person name="Pangilinan J."/>
            <person name="Park H.-J."/>
            <person name="Ramirez L."/>
            <person name="Alfaro M."/>
            <person name="Sun H."/>
            <person name="Tritt A."/>
            <person name="Yoshinaga Y."/>
            <person name="Zwiers L.-H."/>
            <person name="Turgeon B."/>
            <person name="Goodwin S."/>
            <person name="Spatafora J."/>
            <person name="Crous P."/>
            <person name="Grigoriev I."/>
        </authorList>
    </citation>
    <scope>NUCLEOTIDE SEQUENCE</scope>
    <source>
        <strain evidence="1">CBS 690.94</strain>
    </source>
</reference>
<keyword evidence="2" id="KW-1185">Reference proteome</keyword>
<dbReference type="OrthoDB" id="539213at2759"/>
<evidence type="ECO:0000313" key="1">
    <source>
        <dbReference type="EMBL" id="KAF2438719.1"/>
    </source>
</evidence>
<dbReference type="PANTHER" id="PTHR43558:SF6">
    <property type="entry name" value="REDUCTASE, PUTATIVE (AFU_ORTHOLOGUE AFUA_3G10540)-RELATED"/>
    <property type="match status" value="1"/>
</dbReference>
<proteinExistence type="predicted"/>
<dbReference type="PANTHER" id="PTHR43558">
    <property type="entry name" value="REDUCTASE, PUTATIVE (AFU_ORTHOLOGUE AFUA_3G10540)-RELATED"/>
    <property type="match status" value="1"/>
</dbReference>
<protein>
    <submittedName>
        <fullName evidence="1">Uncharacterized protein</fullName>
    </submittedName>
</protein>
<dbReference type="EMBL" id="MU001511">
    <property type="protein sequence ID" value="KAF2438719.1"/>
    <property type="molecule type" value="Genomic_DNA"/>
</dbReference>
<accession>A0A9P4P8Y0</accession>